<name>G7LJP2_MEDTR</name>
<dbReference type="Gramene" id="rna50201">
    <property type="protein sequence ID" value="RHN43595.1"/>
    <property type="gene ID" value="gene50201"/>
</dbReference>
<dbReference type="PaxDb" id="3880-AET05155"/>
<dbReference type="HOGENOM" id="CLU_165031_0_0_1"/>
<protein>
    <submittedName>
        <fullName evidence="1 3">Uncharacterized protein</fullName>
    </submittedName>
</protein>
<reference evidence="3" key="3">
    <citation type="submission" date="2015-04" db="UniProtKB">
        <authorList>
            <consortium name="EnsemblPlants"/>
        </authorList>
    </citation>
    <scope>IDENTIFICATION</scope>
    <source>
        <strain evidence="3">cv. Jemalong A17</strain>
    </source>
</reference>
<organism evidence="1 4">
    <name type="scientific">Medicago truncatula</name>
    <name type="common">Barrel medic</name>
    <name type="synonym">Medicago tribuloides</name>
    <dbReference type="NCBI Taxonomy" id="3880"/>
    <lineage>
        <taxon>Eukaryota</taxon>
        <taxon>Viridiplantae</taxon>
        <taxon>Streptophyta</taxon>
        <taxon>Embryophyta</taxon>
        <taxon>Tracheophyta</taxon>
        <taxon>Spermatophyta</taxon>
        <taxon>Magnoliopsida</taxon>
        <taxon>eudicotyledons</taxon>
        <taxon>Gunneridae</taxon>
        <taxon>Pentapetalae</taxon>
        <taxon>rosids</taxon>
        <taxon>fabids</taxon>
        <taxon>Fabales</taxon>
        <taxon>Fabaceae</taxon>
        <taxon>Papilionoideae</taxon>
        <taxon>50 kb inversion clade</taxon>
        <taxon>NPAAA clade</taxon>
        <taxon>Hologalegina</taxon>
        <taxon>IRL clade</taxon>
        <taxon>Trifolieae</taxon>
        <taxon>Medicago</taxon>
    </lineage>
</organism>
<reference evidence="1 4" key="1">
    <citation type="journal article" date="2011" name="Nature">
        <title>The Medicago genome provides insight into the evolution of rhizobial symbioses.</title>
        <authorList>
            <person name="Young N.D."/>
            <person name="Debelle F."/>
            <person name="Oldroyd G.E."/>
            <person name="Geurts R."/>
            <person name="Cannon S.B."/>
            <person name="Udvardi M.K."/>
            <person name="Benedito V.A."/>
            <person name="Mayer K.F."/>
            <person name="Gouzy J."/>
            <person name="Schoof H."/>
            <person name="Van de Peer Y."/>
            <person name="Proost S."/>
            <person name="Cook D.R."/>
            <person name="Meyers B.C."/>
            <person name="Spannagl M."/>
            <person name="Cheung F."/>
            <person name="De Mita S."/>
            <person name="Krishnakumar V."/>
            <person name="Gundlach H."/>
            <person name="Zhou S."/>
            <person name="Mudge J."/>
            <person name="Bharti A.K."/>
            <person name="Murray J.D."/>
            <person name="Naoumkina M.A."/>
            <person name="Rosen B."/>
            <person name="Silverstein K.A."/>
            <person name="Tang H."/>
            <person name="Rombauts S."/>
            <person name="Zhao P.X."/>
            <person name="Zhou P."/>
            <person name="Barbe V."/>
            <person name="Bardou P."/>
            <person name="Bechner M."/>
            <person name="Bellec A."/>
            <person name="Berger A."/>
            <person name="Berges H."/>
            <person name="Bidwell S."/>
            <person name="Bisseling T."/>
            <person name="Choisne N."/>
            <person name="Couloux A."/>
            <person name="Denny R."/>
            <person name="Deshpande S."/>
            <person name="Dai X."/>
            <person name="Doyle J.J."/>
            <person name="Dudez A.M."/>
            <person name="Farmer A.D."/>
            <person name="Fouteau S."/>
            <person name="Franken C."/>
            <person name="Gibelin C."/>
            <person name="Gish J."/>
            <person name="Goldstein S."/>
            <person name="Gonzalez A.J."/>
            <person name="Green P.J."/>
            <person name="Hallab A."/>
            <person name="Hartog M."/>
            <person name="Hua A."/>
            <person name="Humphray S.J."/>
            <person name="Jeong D.H."/>
            <person name="Jing Y."/>
            <person name="Jocker A."/>
            <person name="Kenton S.M."/>
            <person name="Kim D.J."/>
            <person name="Klee K."/>
            <person name="Lai H."/>
            <person name="Lang C."/>
            <person name="Lin S."/>
            <person name="Macmil S.L."/>
            <person name="Magdelenat G."/>
            <person name="Matthews L."/>
            <person name="McCorrison J."/>
            <person name="Monaghan E.L."/>
            <person name="Mun J.H."/>
            <person name="Najar F.Z."/>
            <person name="Nicholson C."/>
            <person name="Noirot C."/>
            <person name="O'Bleness M."/>
            <person name="Paule C.R."/>
            <person name="Poulain J."/>
            <person name="Prion F."/>
            <person name="Qin B."/>
            <person name="Qu C."/>
            <person name="Retzel E.F."/>
            <person name="Riddle C."/>
            <person name="Sallet E."/>
            <person name="Samain S."/>
            <person name="Samson N."/>
            <person name="Sanders I."/>
            <person name="Saurat O."/>
            <person name="Scarpelli C."/>
            <person name="Schiex T."/>
            <person name="Segurens B."/>
            <person name="Severin A.J."/>
            <person name="Sherrier D.J."/>
            <person name="Shi R."/>
            <person name="Sims S."/>
            <person name="Singer S.R."/>
            <person name="Sinharoy S."/>
            <person name="Sterck L."/>
            <person name="Viollet A."/>
            <person name="Wang B.B."/>
            <person name="Wang K."/>
            <person name="Wang M."/>
            <person name="Wang X."/>
            <person name="Warfsmann J."/>
            <person name="Weissenbach J."/>
            <person name="White D.D."/>
            <person name="White J.D."/>
            <person name="Wiley G.B."/>
            <person name="Wincker P."/>
            <person name="Xing Y."/>
            <person name="Yang L."/>
            <person name="Yao Z."/>
            <person name="Ying F."/>
            <person name="Zhai J."/>
            <person name="Zhou L."/>
            <person name="Zuber A."/>
            <person name="Denarie J."/>
            <person name="Dixon R.A."/>
            <person name="May G.D."/>
            <person name="Schwartz D.C."/>
            <person name="Rogers J."/>
            <person name="Quetier F."/>
            <person name="Town C.D."/>
            <person name="Roe B.A."/>
        </authorList>
    </citation>
    <scope>NUCLEOTIDE SEQUENCE [LARGE SCALE GENOMIC DNA]</scope>
    <source>
        <strain evidence="1">A17</strain>
        <strain evidence="3 4">cv. Jemalong A17</strain>
    </source>
</reference>
<evidence type="ECO:0000313" key="3">
    <source>
        <dbReference type="EnsemblPlants" id="AET05155"/>
    </source>
</evidence>
<dbReference type="Proteomes" id="UP000265566">
    <property type="component" value="Chromosome 8"/>
</dbReference>
<dbReference type="EMBL" id="PSQE01000008">
    <property type="protein sequence ID" value="RHN43595.1"/>
    <property type="molecule type" value="Genomic_DNA"/>
</dbReference>
<reference evidence="5" key="4">
    <citation type="journal article" date="2018" name="Nat. Plants">
        <title>Whole-genome landscape of Medicago truncatula symbiotic genes.</title>
        <authorList>
            <person name="Pecrix Y."/>
            <person name="Staton S.E."/>
            <person name="Sallet E."/>
            <person name="Lelandais-Briere C."/>
            <person name="Moreau S."/>
            <person name="Carrere S."/>
            <person name="Blein T."/>
            <person name="Jardinaud M.F."/>
            <person name="Latrasse D."/>
            <person name="Zouine M."/>
            <person name="Zahm M."/>
            <person name="Kreplak J."/>
            <person name="Mayjonade B."/>
            <person name="Satge C."/>
            <person name="Perez M."/>
            <person name="Cauet S."/>
            <person name="Marande W."/>
            <person name="Chantry-Darmon C."/>
            <person name="Lopez-Roques C."/>
            <person name="Bouchez O."/>
            <person name="Berard A."/>
            <person name="Debelle F."/>
            <person name="Munos S."/>
            <person name="Bendahmane A."/>
            <person name="Berges H."/>
            <person name="Niebel A."/>
            <person name="Buitink J."/>
            <person name="Frugier F."/>
            <person name="Benhamed M."/>
            <person name="Crespi M."/>
            <person name="Gouzy J."/>
            <person name="Gamas P."/>
        </authorList>
    </citation>
    <scope>NUCLEOTIDE SEQUENCE [LARGE SCALE GENOMIC DNA]</scope>
    <source>
        <strain evidence="5">cv. Jemalong A17</strain>
    </source>
</reference>
<evidence type="ECO:0000313" key="2">
    <source>
        <dbReference type="EMBL" id="RHN43595.1"/>
    </source>
</evidence>
<accession>G7LJP2</accession>
<gene>
    <name evidence="1" type="ordered locus">MTR_8g102170</name>
    <name evidence="2" type="ORF">MtrunA17_Chr8g0389611</name>
</gene>
<accession>A0A0C3Y7B1</accession>
<keyword evidence="4" id="KW-1185">Reference proteome</keyword>
<dbReference type="AlphaFoldDB" id="G7LJP2"/>
<proteinExistence type="predicted"/>
<evidence type="ECO:0000313" key="4">
    <source>
        <dbReference type="Proteomes" id="UP000002051"/>
    </source>
</evidence>
<dbReference type="Proteomes" id="UP000002051">
    <property type="component" value="Chromosome 8"/>
</dbReference>
<evidence type="ECO:0000313" key="1">
    <source>
        <dbReference type="EMBL" id="AET05155.2"/>
    </source>
</evidence>
<sequence length="141" mass="16411">MEFYWGLFVTPISEPIQFTLQDFPSMNDCFSIHLIYTNSTFSSTSNFTNPSITFVDDYFLIPFDILCNCDAHTVMDDDDHTTPFLHNTFRFVPTYVLDVVLYHMGHCARNMVVLDTEERGILEMNVLLSVTSYMVEEDQFD</sequence>
<reference evidence="1 4" key="2">
    <citation type="journal article" date="2014" name="BMC Genomics">
        <title>An improved genome release (version Mt4.0) for the model legume Medicago truncatula.</title>
        <authorList>
            <person name="Tang H."/>
            <person name="Krishnakumar V."/>
            <person name="Bidwell S."/>
            <person name="Rosen B."/>
            <person name="Chan A."/>
            <person name="Zhou S."/>
            <person name="Gentzbittel L."/>
            <person name="Childs K.L."/>
            <person name="Yandell M."/>
            <person name="Gundlach H."/>
            <person name="Mayer K.F."/>
            <person name="Schwartz D.C."/>
            <person name="Town C.D."/>
        </authorList>
    </citation>
    <scope>GENOME REANNOTATION</scope>
    <source>
        <strain evidence="3 4">cv. Jemalong A17</strain>
    </source>
</reference>
<dbReference type="EnsemblPlants" id="AET05155">
    <property type="protein sequence ID" value="AET05155"/>
    <property type="gene ID" value="MTR_8g102170"/>
</dbReference>
<reference evidence="2" key="5">
    <citation type="journal article" date="2018" name="Nat. Plants">
        <title>Whole-genome landscape of Medicago truncatula symbiotic genes.</title>
        <authorList>
            <person name="Pecrix Y."/>
            <person name="Gamas P."/>
            <person name="Carrere S."/>
        </authorList>
    </citation>
    <scope>NUCLEOTIDE SEQUENCE</scope>
    <source>
        <tissue evidence="2">Leaves</tissue>
    </source>
</reference>
<evidence type="ECO:0000313" key="5">
    <source>
        <dbReference type="Proteomes" id="UP000265566"/>
    </source>
</evidence>
<dbReference type="EMBL" id="CM001224">
    <property type="protein sequence ID" value="AET05155.2"/>
    <property type="molecule type" value="Genomic_DNA"/>
</dbReference>